<accession>A0A9Q3GTT2</accession>
<protein>
    <submittedName>
        <fullName evidence="1">Uncharacterized protein</fullName>
    </submittedName>
</protein>
<comment type="caution">
    <text evidence="1">The sequence shown here is derived from an EMBL/GenBank/DDBJ whole genome shotgun (WGS) entry which is preliminary data.</text>
</comment>
<organism evidence="1 2">
    <name type="scientific">Austropuccinia psidii MF-1</name>
    <dbReference type="NCBI Taxonomy" id="1389203"/>
    <lineage>
        <taxon>Eukaryota</taxon>
        <taxon>Fungi</taxon>
        <taxon>Dikarya</taxon>
        <taxon>Basidiomycota</taxon>
        <taxon>Pucciniomycotina</taxon>
        <taxon>Pucciniomycetes</taxon>
        <taxon>Pucciniales</taxon>
        <taxon>Sphaerophragmiaceae</taxon>
        <taxon>Austropuccinia</taxon>
    </lineage>
</organism>
<evidence type="ECO:0000313" key="1">
    <source>
        <dbReference type="EMBL" id="MBW0478749.1"/>
    </source>
</evidence>
<dbReference type="Proteomes" id="UP000765509">
    <property type="component" value="Unassembled WGS sequence"/>
</dbReference>
<evidence type="ECO:0000313" key="2">
    <source>
        <dbReference type="Proteomes" id="UP000765509"/>
    </source>
</evidence>
<gene>
    <name evidence="1" type="ORF">O181_018464</name>
</gene>
<name>A0A9Q3GTT2_9BASI</name>
<sequence length="121" mass="13543">MSGFPEKIPLFILHSNESPSVFITHYTNWVVEFPSFPSFEWDFFIIDLPKVDDLELGYDFLYYFNAIIDWKNVLITYDSSGITSSASNALVTAVNSASMVGELMTPSLPSSVHIPSIVPSQ</sequence>
<proteinExistence type="predicted"/>
<keyword evidence="2" id="KW-1185">Reference proteome</keyword>
<dbReference type="AlphaFoldDB" id="A0A9Q3GTT2"/>
<reference evidence="1" key="1">
    <citation type="submission" date="2021-03" db="EMBL/GenBank/DDBJ databases">
        <title>Draft genome sequence of rust myrtle Austropuccinia psidii MF-1, a brazilian biotype.</title>
        <authorList>
            <person name="Quecine M.C."/>
            <person name="Pachon D.M.R."/>
            <person name="Bonatelli M.L."/>
            <person name="Correr F.H."/>
            <person name="Franceschini L.M."/>
            <person name="Leite T.F."/>
            <person name="Margarido G.R.A."/>
            <person name="Almeida C.A."/>
            <person name="Ferrarezi J.A."/>
            <person name="Labate C.A."/>
        </authorList>
    </citation>
    <scope>NUCLEOTIDE SEQUENCE</scope>
    <source>
        <strain evidence="1">MF-1</strain>
    </source>
</reference>
<dbReference type="EMBL" id="AVOT02005307">
    <property type="protein sequence ID" value="MBW0478749.1"/>
    <property type="molecule type" value="Genomic_DNA"/>
</dbReference>